<reference evidence="2" key="1">
    <citation type="submission" date="2022-07" db="EMBL/GenBank/DDBJ databases">
        <title>Phylogenomic reconstructions and comparative analyses of Kickxellomycotina fungi.</title>
        <authorList>
            <person name="Reynolds N.K."/>
            <person name="Stajich J.E."/>
            <person name="Barry K."/>
            <person name="Grigoriev I.V."/>
            <person name="Crous P."/>
            <person name="Smith M.E."/>
        </authorList>
    </citation>
    <scope>NUCLEOTIDE SEQUENCE</scope>
    <source>
        <strain evidence="2">NBRC 100468</strain>
    </source>
</reference>
<dbReference type="AlphaFoldDB" id="A0A9W7ZLD0"/>
<feature type="compositionally biased region" description="Low complexity" evidence="1">
    <location>
        <begin position="177"/>
        <end position="189"/>
    </location>
</feature>
<feature type="compositionally biased region" description="Acidic residues" evidence="1">
    <location>
        <begin position="95"/>
        <end position="118"/>
    </location>
</feature>
<name>A0A9W7ZLD0_9FUNG</name>
<accession>A0A9W7ZLD0</accession>
<proteinExistence type="predicted"/>
<feature type="region of interest" description="Disordered" evidence="1">
    <location>
        <begin position="19"/>
        <end position="222"/>
    </location>
</feature>
<evidence type="ECO:0000256" key="1">
    <source>
        <dbReference type="SAM" id="MobiDB-lite"/>
    </source>
</evidence>
<feature type="compositionally biased region" description="Acidic residues" evidence="1">
    <location>
        <begin position="141"/>
        <end position="170"/>
    </location>
</feature>
<feature type="compositionally biased region" description="Acidic residues" evidence="1">
    <location>
        <begin position="35"/>
        <end position="67"/>
    </location>
</feature>
<evidence type="ECO:0000313" key="2">
    <source>
        <dbReference type="EMBL" id="KAJ1911857.1"/>
    </source>
</evidence>
<feature type="compositionally biased region" description="Acidic residues" evidence="1">
    <location>
        <begin position="433"/>
        <end position="461"/>
    </location>
</feature>
<feature type="compositionally biased region" description="Acidic residues" evidence="1">
    <location>
        <begin position="192"/>
        <end position="222"/>
    </location>
</feature>
<keyword evidence="3" id="KW-1185">Reference proteome</keyword>
<evidence type="ECO:0000313" key="3">
    <source>
        <dbReference type="Proteomes" id="UP001150538"/>
    </source>
</evidence>
<gene>
    <name evidence="2" type="ORF">H4219_005805</name>
</gene>
<sequence>YIEDLGVSIVITRFEQYIQGEADDDHDNEGNSISQEDEYEEDEDEELYNDDEDEDESETSEEEDENDLLAQSRNQEIERSGQYRASLAHQFSMDENTEESSEGGDHEDEDEDEEEDDLISQLRKRQQANQNLHINNNADSENSELDSQTSEDSDKDQLVSEEDEEEEDDLISQLRKQQQANQNQRINNADSENSELDSQTIEEDSDKDQVISEEEEEEEDDDLKICVDLKRKEYDLPWVCEVLPTDFYDKTNAHIKQKQIEGLYDSGIEAEPNNIWFLASEEITKALNKSYFSPDNVIRLKDISSINDALCSLWQYENRQKLMKRGSSSHVDVLPVDGYYHSYKVTIKNDKLQHIYTGVTLCTPFFYHISDDEDNVDYDSDVEVTYQYIYNNNSISDCDSGYGSGNFAPNGEENSNHYTVQTHIDGSTTSYNSDDDGDDSDDSDDGDDSDDSDDGDDDDDWNWIKTIVQNQ</sequence>
<feature type="region of interest" description="Disordered" evidence="1">
    <location>
        <begin position="424"/>
        <end position="471"/>
    </location>
</feature>
<protein>
    <submittedName>
        <fullName evidence="2">Uncharacterized protein</fullName>
    </submittedName>
</protein>
<feature type="non-terminal residue" evidence="2">
    <location>
        <position position="1"/>
    </location>
</feature>
<dbReference type="EMBL" id="JANBPU010000401">
    <property type="protein sequence ID" value="KAJ1911857.1"/>
    <property type="molecule type" value="Genomic_DNA"/>
</dbReference>
<dbReference type="Proteomes" id="UP001150538">
    <property type="component" value="Unassembled WGS sequence"/>
</dbReference>
<feature type="compositionally biased region" description="Polar residues" evidence="1">
    <location>
        <begin position="127"/>
        <end position="140"/>
    </location>
</feature>
<comment type="caution">
    <text evidence="2">The sequence shown here is derived from an EMBL/GenBank/DDBJ whole genome shotgun (WGS) entry which is preliminary data.</text>
</comment>
<organism evidence="2 3">
    <name type="scientific">Mycoemilia scoparia</name>
    <dbReference type="NCBI Taxonomy" id="417184"/>
    <lineage>
        <taxon>Eukaryota</taxon>
        <taxon>Fungi</taxon>
        <taxon>Fungi incertae sedis</taxon>
        <taxon>Zoopagomycota</taxon>
        <taxon>Kickxellomycotina</taxon>
        <taxon>Kickxellomycetes</taxon>
        <taxon>Kickxellales</taxon>
        <taxon>Kickxellaceae</taxon>
        <taxon>Mycoemilia</taxon>
    </lineage>
</organism>